<dbReference type="AlphaFoldDB" id="A0A919QWQ2"/>
<protein>
    <submittedName>
        <fullName evidence="2">Uncharacterized protein</fullName>
    </submittedName>
</protein>
<feature type="compositionally biased region" description="Basic and acidic residues" evidence="1">
    <location>
        <begin position="147"/>
        <end position="165"/>
    </location>
</feature>
<accession>A0A919QWQ2</accession>
<evidence type="ECO:0000313" key="3">
    <source>
        <dbReference type="Proteomes" id="UP000655287"/>
    </source>
</evidence>
<keyword evidence="3" id="KW-1185">Reference proteome</keyword>
<dbReference type="RefSeq" id="WP_203982178.1">
    <property type="nucleotide sequence ID" value="NZ_BOOU01000007.1"/>
</dbReference>
<dbReference type="EMBL" id="BOOU01000007">
    <property type="protein sequence ID" value="GII75519.1"/>
    <property type="molecule type" value="Genomic_DNA"/>
</dbReference>
<gene>
    <name evidence="2" type="ORF">Sru01_05010</name>
</gene>
<proteinExistence type="predicted"/>
<evidence type="ECO:0000256" key="1">
    <source>
        <dbReference type="SAM" id="MobiDB-lite"/>
    </source>
</evidence>
<reference evidence="2" key="1">
    <citation type="submission" date="2021-01" db="EMBL/GenBank/DDBJ databases">
        <title>Whole genome shotgun sequence of Sphaerisporangium rufum NBRC 109079.</title>
        <authorList>
            <person name="Komaki H."/>
            <person name="Tamura T."/>
        </authorList>
    </citation>
    <scope>NUCLEOTIDE SEQUENCE</scope>
    <source>
        <strain evidence="2">NBRC 109079</strain>
    </source>
</reference>
<feature type="region of interest" description="Disordered" evidence="1">
    <location>
        <begin position="116"/>
        <end position="165"/>
    </location>
</feature>
<dbReference type="Proteomes" id="UP000655287">
    <property type="component" value="Unassembled WGS sequence"/>
</dbReference>
<name>A0A919QWQ2_9ACTN</name>
<evidence type="ECO:0000313" key="2">
    <source>
        <dbReference type="EMBL" id="GII75519.1"/>
    </source>
</evidence>
<sequence length="165" mass="17262">MMREVSLRANVTAPDAARAAALLDPLLAALAEPVTGRPAPESYAWKIPGTWMVSAELAARPAGDARALVAGLTGRLPMTGWWTSGDADAADAVWDAGEDTEPPFPGVTWVSVAAAHPGDPDAEAVPDEELLPDRPAGGLDEGLLEYLRADQETTGRARPGDDRGR</sequence>
<feature type="compositionally biased region" description="Acidic residues" evidence="1">
    <location>
        <begin position="120"/>
        <end position="130"/>
    </location>
</feature>
<organism evidence="2 3">
    <name type="scientific">Sphaerisporangium rufum</name>
    <dbReference type="NCBI Taxonomy" id="1381558"/>
    <lineage>
        <taxon>Bacteria</taxon>
        <taxon>Bacillati</taxon>
        <taxon>Actinomycetota</taxon>
        <taxon>Actinomycetes</taxon>
        <taxon>Streptosporangiales</taxon>
        <taxon>Streptosporangiaceae</taxon>
        <taxon>Sphaerisporangium</taxon>
    </lineage>
</organism>
<comment type="caution">
    <text evidence="2">The sequence shown here is derived from an EMBL/GenBank/DDBJ whole genome shotgun (WGS) entry which is preliminary data.</text>
</comment>